<evidence type="ECO:0000256" key="5">
    <source>
        <dbReference type="SAM" id="Phobius"/>
    </source>
</evidence>
<evidence type="ECO:0000256" key="4">
    <source>
        <dbReference type="ARBA" id="ARBA00023136"/>
    </source>
</evidence>
<gene>
    <name evidence="7" type="ORF">GCM10025869_16770</name>
</gene>
<feature type="transmembrane region" description="Helical" evidence="5">
    <location>
        <begin position="364"/>
        <end position="384"/>
    </location>
</feature>
<feature type="transmembrane region" description="Helical" evidence="5">
    <location>
        <begin position="91"/>
        <end position="108"/>
    </location>
</feature>
<feature type="transmembrane region" description="Helical" evidence="5">
    <location>
        <begin position="423"/>
        <end position="441"/>
    </location>
</feature>
<evidence type="ECO:0000313" key="7">
    <source>
        <dbReference type="EMBL" id="GMA91148.1"/>
    </source>
</evidence>
<protein>
    <recommendedName>
        <fullName evidence="6">O-antigen ligase-related domain-containing protein</fullName>
    </recommendedName>
</protein>
<evidence type="ECO:0000256" key="3">
    <source>
        <dbReference type="ARBA" id="ARBA00022989"/>
    </source>
</evidence>
<feature type="domain" description="O-antigen ligase-related" evidence="6">
    <location>
        <begin position="187"/>
        <end position="331"/>
    </location>
</feature>
<feature type="transmembrane region" description="Helical" evidence="5">
    <location>
        <begin position="115"/>
        <end position="134"/>
    </location>
</feature>
<accession>A0ABQ6JSM6</accession>
<dbReference type="EMBL" id="BSVA01000001">
    <property type="protein sequence ID" value="GMA91148.1"/>
    <property type="molecule type" value="Genomic_DNA"/>
</dbReference>
<keyword evidence="4 5" id="KW-0472">Membrane</keyword>
<dbReference type="RefSeq" id="WP_284299329.1">
    <property type="nucleotide sequence ID" value="NZ_BSVA01000001.1"/>
</dbReference>
<feature type="transmembrane region" description="Helical" evidence="5">
    <location>
        <begin position="177"/>
        <end position="196"/>
    </location>
</feature>
<dbReference type="InterPro" id="IPR007016">
    <property type="entry name" value="O-antigen_ligase-rel_domated"/>
</dbReference>
<evidence type="ECO:0000259" key="6">
    <source>
        <dbReference type="Pfam" id="PF04932"/>
    </source>
</evidence>
<feature type="transmembrane region" description="Helical" evidence="5">
    <location>
        <begin position="38"/>
        <end position="55"/>
    </location>
</feature>
<sequence length="461" mass="48132">MSDVSARSRGLQVAEVVSVLVAFVGAALVARFDAGLSGAWVLIGVASAIPLYVVARGWRLPWWLHLGAAWLPAAVVIASAIHGYGDGASRASRYAYGAMILLAIIAWARDPARRLVAASGVILLTADTYLTAWWPWWGSNDAIKSMFGNYYTQNVFAMALVIGAAVAIGIVVAGSRLFVFAGFIVTCLAGAGVLASGSRAGLILLGVALLAGLALGIIARGWRGAVRAAVLAIAIPATAWFMTSPIFFSNSGSFFGVTRRIEDAGASIAGRISFWNDAIRLGAEAPLTGHGLKSFGPLVQCLGSARYSSNAHNETLLAWAETGIIGVIPFLALIGGVVLVVVRSLRPAPVTERRLRWVPSRAEVLDDPARWGALVALVLALVHLHFDFDWAYPAIIGLTGFVAGIAAAPVVPSRSATRLRATLAVALGVVLVASAVAGFAIDPYPGDPLLPISLERAGCRP</sequence>
<keyword evidence="8" id="KW-1185">Reference proteome</keyword>
<feature type="transmembrane region" description="Helical" evidence="5">
    <location>
        <begin position="390"/>
        <end position="411"/>
    </location>
</feature>
<reference evidence="8" key="1">
    <citation type="journal article" date="2019" name="Int. J. Syst. Evol. Microbiol.">
        <title>The Global Catalogue of Microorganisms (GCM) 10K type strain sequencing project: providing services to taxonomists for standard genome sequencing and annotation.</title>
        <authorList>
            <consortium name="The Broad Institute Genomics Platform"/>
            <consortium name="The Broad Institute Genome Sequencing Center for Infectious Disease"/>
            <person name="Wu L."/>
            <person name="Ma J."/>
        </authorList>
    </citation>
    <scope>NUCLEOTIDE SEQUENCE [LARGE SCALE GENOMIC DNA]</scope>
    <source>
        <strain evidence="8">NBRC 108755</strain>
    </source>
</reference>
<feature type="transmembrane region" description="Helical" evidence="5">
    <location>
        <begin position="12"/>
        <end position="32"/>
    </location>
</feature>
<feature type="transmembrane region" description="Helical" evidence="5">
    <location>
        <begin position="316"/>
        <end position="343"/>
    </location>
</feature>
<dbReference type="PANTHER" id="PTHR37422">
    <property type="entry name" value="TEICHURONIC ACID BIOSYNTHESIS PROTEIN TUAE"/>
    <property type="match status" value="1"/>
</dbReference>
<dbReference type="InterPro" id="IPR051533">
    <property type="entry name" value="WaaL-like"/>
</dbReference>
<feature type="transmembrane region" description="Helical" evidence="5">
    <location>
        <begin position="154"/>
        <end position="172"/>
    </location>
</feature>
<proteinExistence type="predicted"/>
<comment type="subcellular location">
    <subcellularLocation>
        <location evidence="1">Membrane</location>
        <topology evidence="1">Multi-pass membrane protein</topology>
    </subcellularLocation>
</comment>
<feature type="transmembrane region" description="Helical" evidence="5">
    <location>
        <begin position="62"/>
        <end position="85"/>
    </location>
</feature>
<evidence type="ECO:0000313" key="8">
    <source>
        <dbReference type="Proteomes" id="UP001157069"/>
    </source>
</evidence>
<name>A0ABQ6JSM6_9MICO</name>
<dbReference type="PANTHER" id="PTHR37422:SF13">
    <property type="entry name" value="LIPOPOLYSACCHARIDE BIOSYNTHESIS PROTEIN PA4999-RELATED"/>
    <property type="match status" value="1"/>
</dbReference>
<keyword evidence="2 5" id="KW-0812">Transmembrane</keyword>
<keyword evidence="3 5" id="KW-1133">Transmembrane helix</keyword>
<evidence type="ECO:0000256" key="1">
    <source>
        <dbReference type="ARBA" id="ARBA00004141"/>
    </source>
</evidence>
<feature type="transmembrane region" description="Helical" evidence="5">
    <location>
        <begin position="229"/>
        <end position="248"/>
    </location>
</feature>
<dbReference type="Proteomes" id="UP001157069">
    <property type="component" value="Unassembled WGS sequence"/>
</dbReference>
<evidence type="ECO:0000256" key="2">
    <source>
        <dbReference type="ARBA" id="ARBA00022692"/>
    </source>
</evidence>
<feature type="transmembrane region" description="Helical" evidence="5">
    <location>
        <begin position="202"/>
        <end position="222"/>
    </location>
</feature>
<dbReference type="Pfam" id="PF04932">
    <property type="entry name" value="Wzy_C"/>
    <property type="match status" value="1"/>
</dbReference>
<comment type="caution">
    <text evidence="7">The sequence shown here is derived from an EMBL/GenBank/DDBJ whole genome shotgun (WGS) entry which is preliminary data.</text>
</comment>
<organism evidence="7 8">
    <name type="scientific">Homoserinibacter gongjuensis</name>
    <dbReference type="NCBI Taxonomy" id="1162968"/>
    <lineage>
        <taxon>Bacteria</taxon>
        <taxon>Bacillati</taxon>
        <taxon>Actinomycetota</taxon>
        <taxon>Actinomycetes</taxon>
        <taxon>Micrococcales</taxon>
        <taxon>Microbacteriaceae</taxon>
        <taxon>Homoserinibacter</taxon>
    </lineage>
</organism>